<organism evidence="1 2">
    <name type="scientific">Brumimicrobium aurantiacum</name>
    <dbReference type="NCBI Taxonomy" id="1737063"/>
    <lineage>
        <taxon>Bacteria</taxon>
        <taxon>Pseudomonadati</taxon>
        <taxon>Bacteroidota</taxon>
        <taxon>Flavobacteriia</taxon>
        <taxon>Flavobacteriales</taxon>
        <taxon>Crocinitomicaceae</taxon>
        <taxon>Brumimicrobium</taxon>
    </lineage>
</organism>
<dbReference type="EMBL" id="QURB01000002">
    <property type="protein sequence ID" value="RFC55072.1"/>
    <property type="molecule type" value="Genomic_DNA"/>
</dbReference>
<dbReference type="RefSeq" id="WP_116880051.1">
    <property type="nucleotide sequence ID" value="NZ_QURB01000002.1"/>
</dbReference>
<proteinExistence type="predicted"/>
<sequence>MRLFRLQIASFLIVLFSYSCEGKVKEKLECVQNESYSMEINKYIPCFNLLFEETFNKISYSIPDNLDTVFYNDIDNYYSFFVKLENENLFLYLYVDTFNTRQRGIKFHQLNSIEEKLYINQNESLVCFYPFFEKCKCDSSNVNKLELKSVINTYDTHLLGSWKSNEGIKISFEEDYIIHDSDTSFYHKLGSYLVDKSTRKDTLATIQAISMNKLILKCDFISKEKMIYFNKSIIHPLSRKDPASTLR</sequence>
<dbReference type="PROSITE" id="PS51257">
    <property type="entry name" value="PROKAR_LIPOPROTEIN"/>
    <property type="match status" value="1"/>
</dbReference>
<evidence type="ECO:0008006" key="3">
    <source>
        <dbReference type="Google" id="ProtNLM"/>
    </source>
</evidence>
<evidence type="ECO:0000313" key="2">
    <source>
        <dbReference type="Proteomes" id="UP000257127"/>
    </source>
</evidence>
<name>A0A3E1EZS3_9FLAO</name>
<comment type="caution">
    <text evidence="1">The sequence shown here is derived from an EMBL/GenBank/DDBJ whole genome shotgun (WGS) entry which is preliminary data.</text>
</comment>
<dbReference type="AlphaFoldDB" id="A0A3E1EZS3"/>
<gene>
    <name evidence="1" type="ORF">DXU93_04425</name>
</gene>
<dbReference type="Proteomes" id="UP000257127">
    <property type="component" value="Unassembled WGS sequence"/>
</dbReference>
<protein>
    <recommendedName>
        <fullName evidence="3">Lipoprotein</fullName>
    </recommendedName>
</protein>
<keyword evidence="2" id="KW-1185">Reference proteome</keyword>
<reference evidence="1 2" key="1">
    <citation type="submission" date="2018-08" db="EMBL/GenBank/DDBJ databases">
        <title>The draft genome squence of Brumimicrobium sp. N62.</title>
        <authorList>
            <person name="Du Z.-J."/>
            <person name="Luo H.-R."/>
        </authorList>
    </citation>
    <scope>NUCLEOTIDE SEQUENCE [LARGE SCALE GENOMIC DNA]</scope>
    <source>
        <strain evidence="1 2">N62</strain>
    </source>
</reference>
<accession>A0A3E1EZS3</accession>
<evidence type="ECO:0000313" key="1">
    <source>
        <dbReference type="EMBL" id="RFC55072.1"/>
    </source>
</evidence>